<feature type="compositionally biased region" description="Pro residues" evidence="1">
    <location>
        <begin position="279"/>
        <end position="288"/>
    </location>
</feature>
<dbReference type="EMBL" id="SOSA01000256">
    <property type="protein sequence ID" value="THC93584.1"/>
    <property type="molecule type" value="Genomic_DNA"/>
</dbReference>
<feature type="region of interest" description="Disordered" evidence="1">
    <location>
        <begin position="394"/>
        <end position="429"/>
    </location>
</feature>
<protein>
    <submittedName>
        <fullName evidence="2">Uncharacterized protein</fullName>
    </submittedName>
</protein>
<sequence length="429" mass="45034">MRRWGYLLIELLKNQPLASLPESLLALLQQGLHPLGPLLAPLLELQLLAPLPELPVLLQQWLYPLGVLLAPLLELQLLASLPELLLALLQQGLHPLGPLLALLLELQLLVSLPELPVLLQQWLYPLGVLLAPLLELQFLASLPELLLALLQQDLHHLGPLVAPLLELQLLASPPELLLALLQQGLHPLGSLVAPLLELQLLASLPELPSASGAATPGITPGVPVSTASAGPAPVVPANTTLEVPTTGIAPGVPVSTTPGPALPEVPASTIPRATASGDPAPPAAPTPANPGATSVPRGPIDLQAAYVQKVPFDNTGQFVTADGEVDHSLDTDSAYDSDEDAVDADDAEMRDVGDEQSLKLDLKTRIKFLNIMARCAWSDVSPATSNLTTSRQMGAEISGKSKSGTPKRGLGVPARRGLRNRAAEVAPVS</sequence>
<name>A0A4V3UP35_9EURO</name>
<proteinExistence type="predicted"/>
<evidence type="ECO:0000313" key="2">
    <source>
        <dbReference type="EMBL" id="THC93584.1"/>
    </source>
</evidence>
<dbReference type="VEuPathDB" id="FungiDB:EYZ11_006937"/>
<accession>A0A4V3UP35</accession>
<evidence type="ECO:0000256" key="1">
    <source>
        <dbReference type="SAM" id="MobiDB-lite"/>
    </source>
</evidence>
<comment type="caution">
    <text evidence="2">The sequence shown here is derived from an EMBL/GenBank/DDBJ whole genome shotgun (WGS) entry which is preliminary data.</text>
</comment>
<gene>
    <name evidence="2" type="ORF">EYZ11_006937</name>
</gene>
<organism evidence="2 3">
    <name type="scientific">Aspergillus tanneri</name>
    <dbReference type="NCBI Taxonomy" id="1220188"/>
    <lineage>
        <taxon>Eukaryota</taxon>
        <taxon>Fungi</taxon>
        <taxon>Dikarya</taxon>
        <taxon>Ascomycota</taxon>
        <taxon>Pezizomycotina</taxon>
        <taxon>Eurotiomycetes</taxon>
        <taxon>Eurotiomycetidae</taxon>
        <taxon>Eurotiales</taxon>
        <taxon>Aspergillaceae</taxon>
        <taxon>Aspergillus</taxon>
        <taxon>Aspergillus subgen. Circumdati</taxon>
    </lineage>
</organism>
<feature type="region of interest" description="Disordered" evidence="1">
    <location>
        <begin position="255"/>
        <end position="297"/>
    </location>
</feature>
<reference evidence="2 3" key="1">
    <citation type="submission" date="2019-03" db="EMBL/GenBank/DDBJ databases">
        <title>The genome sequence of a newly discovered highly antifungal drug resistant Aspergillus species, Aspergillus tanneri NIH 1004.</title>
        <authorList>
            <person name="Mounaud S."/>
            <person name="Singh I."/>
            <person name="Joardar V."/>
            <person name="Pakala S."/>
            <person name="Pakala S."/>
            <person name="Venepally P."/>
            <person name="Hoover J."/>
            <person name="Nierman W."/>
            <person name="Chung J."/>
            <person name="Losada L."/>
        </authorList>
    </citation>
    <scope>NUCLEOTIDE SEQUENCE [LARGE SCALE GENOMIC DNA]</scope>
    <source>
        <strain evidence="2 3">NIH1004</strain>
    </source>
</reference>
<keyword evidence="3" id="KW-1185">Reference proteome</keyword>
<dbReference type="Proteomes" id="UP000308092">
    <property type="component" value="Unassembled WGS sequence"/>
</dbReference>
<evidence type="ECO:0000313" key="3">
    <source>
        <dbReference type="Proteomes" id="UP000308092"/>
    </source>
</evidence>
<dbReference type="AlphaFoldDB" id="A0A4V3UP35"/>